<protein>
    <recommendedName>
        <fullName evidence="12">Disease resistance protein RGA3</fullName>
    </recommendedName>
</protein>
<feature type="domain" description="NB-ARC" evidence="8">
    <location>
        <begin position="184"/>
        <end position="355"/>
    </location>
</feature>
<feature type="chain" id="PRO_5040181947" description="Disease resistance protein RGA3" evidence="7">
    <location>
        <begin position="17"/>
        <end position="428"/>
    </location>
</feature>
<keyword evidence="11" id="KW-1185">Reference proteome</keyword>
<dbReference type="InterPro" id="IPR042197">
    <property type="entry name" value="Apaf_helical"/>
</dbReference>
<feature type="signal peptide" evidence="7">
    <location>
        <begin position="1"/>
        <end position="16"/>
    </location>
</feature>
<dbReference type="EMBL" id="JAMQYH010000005">
    <property type="protein sequence ID" value="KAJ1684915.1"/>
    <property type="molecule type" value="Genomic_DNA"/>
</dbReference>
<evidence type="ECO:0000313" key="11">
    <source>
        <dbReference type="Proteomes" id="UP001151287"/>
    </source>
</evidence>
<keyword evidence="3" id="KW-0677">Repeat</keyword>
<evidence type="ECO:0000256" key="6">
    <source>
        <dbReference type="ARBA" id="ARBA00022840"/>
    </source>
</evidence>
<name>A0A9Q0C075_9POAL</name>
<dbReference type="InterPro" id="IPR002182">
    <property type="entry name" value="NB-ARC"/>
</dbReference>
<dbReference type="Pfam" id="PF18052">
    <property type="entry name" value="Rx_N"/>
    <property type="match status" value="1"/>
</dbReference>
<dbReference type="InterPro" id="IPR041118">
    <property type="entry name" value="Rx_N"/>
</dbReference>
<proteinExistence type="inferred from homology"/>
<dbReference type="Gene3D" id="1.20.5.4130">
    <property type="match status" value="1"/>
</dbReference>
<dbReference type="InterPro" id="IPR027417">
    <property type="entry name" value="P-loop_NTPase"/>
</dbReference>
<dbReference type="Gene3D" id="3.40.50.300">
    <property type="entry name" value="P-loop containing nucleotide triphosphate hydrolases"/>
    <property type="match status" value="1"/>
</dbReference>
<keyword evidence="2" id="KW-0433">Leucine-rich repeat</keyword>
<reference evidence="10" key="1">
    <citation type="journal article" date="2022" name="Cell">
        <title>Repeat-based holocentromeres influence genome architecture and karyotype evolution.</title>
        <authorList>
            <person name="Hofstatter P.G."/>
            <person name="Thangavel G."/>
            <person name="Lux T."/>
            <person name="Neumann P."/>
            <person name="Vondrak T."/>
            <person name="Novak P."/>
            <person name="Zhang M."/>
            <person name="Costa L."/>
            <person name="Castellani M."/>
            <person name="Scott A."/>
            <person name="Toegelov H."/>
            <person name="Fuchs J."/>
            <person name="Mata-Sucre Y."/>
            <person name="Dias Y."/>
            <person name="Vanzela A.L.L."/>
            <person name="Huettel B."/>
            <person name="Almeida C.C.S."/>
            <person name="Simkova H."/>
            <person name="Souza G."/>
            <person name="Pedrosa-Harand A."/>
            <person name="Macas J."/>
            <person name="Mayer K.F.X."/>
            <person name="Houben A."/>
            <person name="Marques A."/>
        </authorList>
    </citation>
    <scope>NUCLEOTIDE SEQUENCE</scope>
    <source>
        <strain evidence="10">RhyBre1mFocal</strain>
    </source>
</reference>
<dbReference type="PANTHER" id="PTHR36766">
    <property type="entry name" value="PLANT BROAD-SPECTRUM MILDEW RESISTANCE PROTEIN RPW8"/>
    <property type="match status" value="1"/>
</dbReference>
<sequence>MSIGVVLLLQSKGCLMEVLTVAATASLVKSMIEKLGQLWKDLIIFWDLDKECDITKDMLTIISIVLADIEKKFITNERICPWLSQLQDATYDVDDFLDDLQIEKQRSKGKFPAGAIWDFLSSNNQVKFHYKMVKKIKRINTRLDKSMEEKRNFQLVERNFVMEEDIARRETFSIVDESNVYGRKEEKKKIINLLTNDKDNEILSVLPIVGIGGVGKTTLAKIVYNDKEIKKYFDPIVWVYVSMKFQLSKILEKIIECVSRKGCDVSYIEAKVNKLETMISGTRFLIVLDDVWNEDAIKWEELTTILKCVSTIGSKILVTTRSERVARIMGTFDQFRVDPLEFEYCWKLFEKRAFQYVDEEEKESCINIGKEIIRKCKGLPLAAVHLGNLAGLREVDWCIIRDSNIWQTTEYWNGIMAFDIFRSSLLFL</sequence>
<accession>A0A9Q0C075</accession>
<dbReference type="FunFam" id="3.40.50.300:FF:001091">
    <property type="entry name" value="Probable disease resistance protein At1g61300"/>
    <property type="match status" value="1"/>
</dbReference>
<comment type="similarity">
    <text evidence="1">Belongs to the disease resistance NB-LRR family.</text>
</comment>
<comment type="caution">
    <text evidence="10">The sequence shown here is derived from an EMBL/GenBank/DDBJ whole genome shotgun (WGS) entry which is preliminary data.</text>
</comment>
<evidence type="ECO:0000256" key="7">
    <source>
        <dbReference type="SAM" id="SignalP"/>
    </source>
</evidence>
<evidence type="ECO:0000256" key="5">
    <source>
        <dbReference type="ARBA" id="ARBA00022821"/>
    </source>
</evidence>
<dbReference type="GO" id="GO:0006952">
    <property type="term" value="P:defense response"/>
    <property type="evidence" value="ECO:0007669"/>
    <property type="project" value="UniProtKB-KW"/>
</dbReference>
<dbReference type="GO" id="GO:0043531">
    <property type="term" value="F:ADP binding"/>
    <property type="evidence" value="ECO:0007669"/>
    <property type="project" value="InterPro"/>
</dbReference>
<evidence type="ECO:0000256" key="1">
    <source>
        <dbReference type="ARBA" id="ARBA00008894"/>
    </source>
</evidence>
<dbReference type="Proteomes" id="UP001151287">
    <property type="component" value="Unassembled WGS sequence"/>
</dbReference>
<dbReference type="Pfam" id="PF00931">
    <property type="entry name" value="NB-ARC"/>
    <property type="match status" value="1"/>
</dbReference>
<keyword evidence="6" id="KW-0067">ATP-binding</keyword>
<evidence type="ECO:0000256" key="3">
    <source>
        <dbReference type="ARBA" id="ARBA00022737"/>
    </source>
</evidence>
<organism evidence="10 11">
    <name type="scientific">Rhynchospora breviuscula</name>
    <dbReference type="NCBI Taxonomy" id="2022672"/>
    <lineage>
        <taxon>Eukaryota</taxon>
        <taxon>Viridiplantae</taxon>
        <taxon>Streptophyta</taxon>
        <taxon>Embryophyta</taxon>
        <taxon>Tracheophyta</taxon>
        <taxon>Spermatophyta</taxon>
        <taxon>Magnoliopsida</taxon>
        <taxon>Liliopsida</taxon>
        <taxon>Poales</taxon>
        <taxon>Cyperaceae</taxon>
        <taxon>Cyperoideae</taxon>
        <taxon>Rhynchosporeae</taxon>
        <taxon>Rhynchospora</taxon>
    </lineage>
</organism>
<dbReference type="PRINTS" id="PR00364">
    <property type="entry name" value="DISEASERSIST"/>
</dbReference>
<keyword evidence="7" id="KW-0732">Signal</keyword>
<dbReference type="GO" id="GO:0005524">
    <property type="term" value="F:ATP binding"/>
    <property type="evidence" value="ECO:0007669"/>
    <property type="project" value="UniProtKB-KW"/>
</dbReference>
<feature type="domain" description="Disease resistance N-terminal" evidence="9">
    <location>
        <begin position="28"/>
        <end position="123"/>
    </location>
</feature>
<evidence type="ECO:0000256" key="2">
    <source>
        <dbReference type="ARBA" id="ARBA00022614"/>
    </source>
</evidence>
<keyword evidence="5" id="KW-0611">Plant defense</keyword>
<dbReference type="PANTHER" id="PTHR36766:SF40">
    <property type="entry name" value="DISEASE RESISTANCE PROTEIN RGA3"/>
    <property type="match status" value="1"/>
</dbReference>
<gene>
    <name evidence="10" type="ORF">LUZ63_016305</name>
</gene>
<dbReference type="SUPFAM" id="SSF52540">
    <property type="entry name" value="P-loop containing nucleoside triphosphate hydrolases"/>
    <property type="match status" value="1"/>
</dbReference>
<evidence type="ECO:0000259" key="8">
    <source>
        <dbReference type="Pfam" id="PF00931"/>
    </source>
</evidence>
<dbReference type="Gene3D" id="1.10.8.430">
    <property type="entry name" value="Helical domain of apoptotic protease-activating factors"/>
    <property type="match status" value="1"/>
</dbReference>
<keyword evidence="4" id="KW-0547">Nucleotide-binding</keyword>
<evidence type="ECO:0000259" key="9">
    <source>
        <dbReference type="Pfam" id="PF18052"/>
    </source>
</evidence>
<evidence type="ECO:0000313" key="10">
    <source>
        <dbReference type="EMBL" id="KAJ1684915.1"/>
    </source>
</evidence>
<dbReference type="OrthoDB" id="676015at2759"/>
<evidence type="ECO:0000256" key="4">
    <source>
        <dbReference type="ARBA" id="ARBA00022741"/>
    </source>
</evidence>
<evidence type="ECO:0008006" key="12">
    <source>
        <dbReference type="Google" id="ProtNLM"/>
    </source>
</evidence>
<dbReference type="AlphaFoldDB" id="A0A9Q0C075"/>